<dbReference type="AlphaFoldDB" id="A0A3M2M875"/>
<dbReference type="OrthoDB" id="116243at2"/>
<dbReference type="InterPro" id="IPR058548">
    <property type="entry name" value="MlaB-like_STAS"/>
</dbReference>
<dbReference type="RefSeq" id="WP_122193838.1">
    <property type="nucleotide sequence ID" value="NZ_JBHSKC010000001.1"/>
</dbReference>
<gene>
    <name evidence="2" type="ORF">EBO15_08810</name>
</gene>
<dbReference type="Gene3D" id="3.30.750.24">
    <property type="entry name" value="STAS domain"/>
    <property type="match status" value="1"/>
</dbReference>
<dbReference type="SUPFAM" id="SSF52091">
    <property type="entry name" value="SpoIIaa-like"/>
    <property type="match status" value="1"/>
</dbReference>
<reference evidence="2 3" key="1">
    <citation type="submission" date="2018-10" db="EMBL/GenBank/DDBJ databases">
        <title>Isolation from soil.</title>
        <authorList>
            <person name="Hu J."/>
        </authorList>
    </citation>
    <scope>NUCLEOTIDE SEQUENCE [LARGE SCALE GENOMIC DNA]</scope>
    <source>
        <strain evidence="2 3">NEAU-Ht49</strain>
    </source>
</reference>
<sequence>METLSSVRRPVRELRPGDHAWLAYSGEDEQRHVVGSFVRDGLDSDHKVIYLAGSDDVDVPGMNGVSPRPGLLTVVPLADARRPDGGFDPATVLKVLASEIAGAEDGDFPTIRVTVDMTFVLERPDGLTELLRCERQLERAVCPSTRVTAICQIDRRRLTPDARSALAASHSTFVTPNPEFSDSVLQIVRTFSPVGLSLLGELDASRHMVLDEALNAVLAASRGEEIHLDLAGLGFIDLGALNMLADVAARRSGTGPLVLDSMPVQLRTIMETVGWHMLPGLRLGSV</sequence>
<dbReference type="InterPro" id="IPR025847">
    <property type="entry name" value="MEDS_domain"/>
</dbReference>
<dbReference type="Pfam" id="PF14417">
    <property type="entry name" value="MEDS"/>
    <property type="match status" value="1"/>
</dbReference>
<organism evidence="2 3">
    <name type="scientific">Actinomadura harenae</name>
    <dbReference type="NCBI Taxonomy" id="2483351"/>
    <lineage>
        <taxon>Bacteria</taxon>
        <taxon>Bacillati</taxon>
        <taxon>Actinomycetota</taxon>
        <taxon>Actinomycetes</taxon>
        <taxon>Streptosporangiales</taxon>
        <taxon>Thermomonosporaceae</taxon>
        <taxon>Actinomadura</taxon>
    </lineage>
</organism>
<evidence type="ECO:0000313" key="3">
    <source>
        <dbReference type="Proteomes" id="UP000282674"/>
    </source>
</evidence>
<feature type="domain" description="STAS" evidence="1">
    <location>
        <begin position="196"/>
        <end position="286"/>
    </location>
</feature>
<accession>A0A3M2M875</accession>
<proteinExistence type="predicted"/>
<comment type="caution">
    <text evidence="2">The sequence shown here is derived from an EMBL/GenBank/DDBJ whole genome shotgun (WGS) entry which is preliminary data.</text>
</comment>
<dbReference type="Pfam" id="PF13466">
    <property type="entry name" value="STAS_2"/>
    <property type="match status" value="1"/>
</dbReference>
<dbReference type="InterPro" id="IPR036513">
    <property type="entry name" value="STAS_dom_sf"/>
</dbReference>
<dbReference type="InterPro" id="IPR002645">
    <property type="entry name" value="STAS_dom"/>
</dbReference>
<protein>
    <submittedName>
        <fullName evidence="2">STAS domain-containing protein</fullName>
    </submittedName>
</protein>
<dbReference type="Proteomes" id="UP000282674">
    <property type="component" value="Unassembled WGS sequence"/>
</dbReference>
<dbReference type="EMBL" id="RFFG01000012">
    <property type="protein sequence ID" value="RMI45689.1"/>
    <property type="molecule type" value="Genomic_DNA"/>
</dbReference>
<evidence type="ECO:0000259" key="1">
    <source>
        <dbReference type="PROSITE" id="PS50801"/>
    </source>
</evidence>
<evidence type="ECO:0000313" key="2">
    <source>
        <dbReference type="EMBL" id="RMI45689.1"/>
    </source>
</evidence>
<keyword evidence="3" id="KW-1185">Reference proteome</keyword>
<name>A0A3M2M875_9ACTN</name>
<dbReference type="PROSITE" id="PS50801">
    <property type="entry name" value="STAS"/>
    <property type="match status" value="1"/>
</dbReference>